<keyword evidence="1" id="KW-0328">Glycosyltransferase</keyword>
<dbReference type="GO" id="GO:0016757">
    <property type="term" value="F:glycosyltransferase activity"/>
    <property type="evidence" value="ECO:0007669"/>
    <property type="project" value="UniProtKB-KW"/>
</dbReference>
<proteinExistence type="predicted"/>
<dbReference type="PANTHER" id="PTHR12526:SF510">
    <property type="entry name" value="D-INOSITOL 3-PHOSPHATE GLYCOSYLTRANSFERASE"/>
    <property type="match status" value="1"/>
</dbReference>
<evidence type="ECO:0000256" key="1">
    <source>
        <dbReference type="ARBA" id="ARBA00022676"/>
    </source>
</evidence>
<dbReference type="Gene3D" id="3.40.50.2000">
    <property type="entry name" value="Glycogen Phosphorylase B"/>
    <property type="match status" value="2"/>
</dbReference>
<name>A0A839V092_9PROT</name>
<evidence type="ECO:0000313" key="4">
    <source>
        <dbReference type="Proteomes" id="UP000557688"/>
    </source>
</evidence>
<gene>
    <name evidence="3" type="ORF">FHR90_000765</name>
</gene>
<dbReference type="AlphaFoldDB" id="A0A839V092"/>
<keyword evidence="2 3" id="KW-0808">Transferase</keyword>
<sequence>MAGAPRGGAELFYERLVRAQSRQPGLRVLPVIRAEPGRIGRLRASGVEPVGLRFGGALDWRTRPALRRTLRHFAPDIAIAWMNRAASRLPQGDWVSAGRLGGFYDLENYRHCRHLIGNTRGLVHWMVEQGRDPATTHYVPNFADDLRGALPAALPAGVSPGRVVLALGRLHRNKAFDVLIRAIARVPGASLLIAGEGPERDALEALIRAVGVADRVFLLGWRTDGAALLAASDVLCCPSRHEPLGNVVIEGFSADRPVVACDADGPCELIVPERNGLLVPREDDATLGAALARVLDDRPFAAGLARAGRATYEAAFSESVVLERWRERLTAMTGRG</sequence>
<accession>A0A839V092</accession>
<dbReference type="PANTHER" id="PTHR12526">
    <property type="entry name" value="GLYCOSYLTRANSFERASE"/>
    <property type="match status" value="1"/>
</dbReference>
<dbReference type="SUPFAM" id="SSF53756">
    <property type="entry name" value="UDP-Glycosyltransferase/glycogen phosphorylase"/>
    <property type="match status" value="1"/>
</dbReference>
<protein>
    <submittedName>
        <fullName evidence="3">Glycosyltransferase involved in cell wall biosynthesis</fullName>
    </submittedName>
</protein>
<dbReference type="RefSeq" id="WP_183274776.1">
    <property type="nucleotide sequence ID" value="NZ_JACHXV010000002.1"/>
</dbReference>
<dbReference type="Proteomes" id="UP000557688">
    <property type="component" value="Unassembled WGS sequence"/>
</dbReference>
<reference evidence="3 4" key="1">
    <citation type="submission" date="2020-08" db="EMBL/GenBank/DDBJ databases">
        <title>Genomic Encyclopedia of Type Strains, Phase III (KMG-III): the genomes of soil and plant-associated and newly described type strains.</title>
        <authorList>
            <person name="Whitman W."/>
        </authorList>
    </citation>
    <scope>NUCLEOTIDE SEQUENCE [LARGE SCALE GENOMIC DNA]</scope>
    <source>
        <strain evidence="3 4">CECT 8088</strain>
    </source>
</reference>
<organism evidence="3 4">
    <name type="scientific">Endobacter medicaginis</name>
    <dbReference type="NCBI Taxonomy" id="1181271"/>
    <lineage>
        <taxon>Bacteria</taxon>
        <taxon>Pseudomonadati</taxon>
        <taxon>Pseudomonadota</taxon>
        <taxon>Alphaproteobacteria</taxon>
        <taxon>Acetobacterales</taxon>
        <taxon>Acetobacteraceae</taxon>
        <taxon>Endobacter</taxon>
    </lineage>
</organism>
<dbReference type="EMBL" id="JACHXV010000002">
    <property type="protein sequence ID" value="MBB3172951.1"/>
    <property type="molecule type" value="Genomic_DNA"/>
</dbReference>
<evidence type="ECO:0000256" key="2">
    <source>
        <dbReference type="ARBA" id="ARBA00022679"/>
    </source>
</evidence>
<dbReference type="CDD" id="cd03811">
    <property type="entry name" value="GT4_GT28_WabH-like"/>
    <property type="match status" value="1"/>
</dbReference>
<evidence type="ECO:0000313" key="3">
    <source>
        <dbReference type="EMBL" id="MBB3172951.1"/>
    </source>
</evidence>
<keyword evidence="4" id="KW-1185">Reference proteome</keyword>
<comment type="caution">
    <text evidence="3">The sequence shown here is derived from an EMBL/GenBank/DDBJ whole genome shotgun (WGS) entry which is preliminary data.</text>
</comment>
<dbReference type="Pfam" id="PF13692">
    <property type="entry name" value="Glyco_trans_1_4"/>
    <property type="match status" value="1"/>
</dbReference>